<dbReference type="InterPro" id="IPR013087">
    <property type="entry name" value="Znf_C2H2_type"/>
</dbReference>
<dbReference type="Gene3D" id="3.30.160.60">
    <property type="entry name" value="Classic Zinc Finger"/>
    <property type="match status" value="1"/>
</dbReference>
<dbReference type="PANTHER" id="PTHR47287:SF9">
    <property type="entry name" value="ZINC FINGER PROTEIN 4-LIKE"/>
    <property type="match status" value="1"/>
</dbReference>
<keyword evidence="10" id="KW-1185">Reference proteome</keyword>
<evidence type="ECO:0000256" key="6">
    <source>
        <dbReference type="PROSITE-ProRule" id="PRU00042"/>
    </source>
</evidence>
<sequence length="212" mass="23479">MKLSKDDTASEPLNNVVANVEGANNEKTKTKIKRFLCNFCKSEFSSSQALGGHQNAHKQERALAKHRQALDVGSFGHFLCYSHPIVYNSHSFYGGSFNRALGVRMESLIHKNSWTSNRSKNGHIWSRQDEKIQNSSLLNEFGIIKSDETPSLRSEDVDDTKVTLSLFAYDTMSSSSSLINKPTLATKSNDDSSMSGETPKLASSNLDLSLKL</sequence>
<keyword evidence="2" id="KW-0479">Metal-binding</keyword>
<dbReference type="InterPro" id="IPR044246">
    <property type="entry name" value="ZFP3-like"/>
</dbReference>
<evidence type="ECO:0000313" key="9">
    <source>
        <dbReference type="EMBL" id="KAK7350810.1"/>
    </source>
</evidence>
<evidence type="ECO:0000256" key="7">
    <source>
        <dbReference type="SAM" id="MobiDB-lite"/>
    </source>
</evidence>
<accession>A0AAN9QUE2</accession>
<protein>
    <recommendedName>
        <fullName evidence="8">C2H2-type domain-containing protein</fullName>
    </recommendedName>
</protein>
<keyword evidence="3 6" id="KW-0863">Zinc-finger</keyword>
<proteinExistence type="predicted"/>
<evidence type="ECO:0000256" key="2">
    <source>
        <dbReference type="ARBA" id="ARBA00022723"/>
    </source>
</evidence>
<dbReference type="SUPFAM" id="SSF57667">
    <property type="entry name" value="beta-beta-alpha zinc fingers"/>
    <property type="match status" value="1"/>
</dbReference>
<dbReference type="AlphaFoldDB" id="A0AAN9QUE2"/>
<dbReference type="GO" id="GO:0008270">
    <property type="term" value="F:zinc ion binding"/>
    <property type="evidence" value="ECO:0007669"/>
    <property type="project" value="UniProtKB-KW"/>
</dbReference>
<evidence type="ECO:0000256" key="1">
    <source>
        <dbReference type="ARBA" id="ARBA00004123"/>
    </source>
</evidence>
<keyword evidence="5" id="KW-0539">Nucleus</keyword>
<evidence type="ECO:0000256" key="5">
    <source>
        <dbReference type="ARBA" id="ARBA00023242"/>
    </source>
</evidence>
<reference evidence="9 10" key="1">
    <citation type="submission" date="2024-01" db="EMBL/GenBank/DDBJ databases">
        <title>The genomes of 5 underutilized Papilionoideae crops provide insights into root nodulation and disease resistanc.</title>
        <authorList>
            <person name="Jiang F."/>
        </authorList>
    </citation>
    <scope>NUCLEOTIDE SEQUENCE [LARGE SCALE GENOMIC DNA]</scope>
    <source>
        <strain evidence="9">LVBAO_FW01</strain>
        <tissue evidence="9">Leaves</tissue>
    </source>
</reference>
<dbReference type="PROSITE" id="PS00028">
    <property type="entry name" value="ZINC_FINGER_C2H2_1"/>
    <property type="match status" value="1"/>
</dbReference>
<evidence type="ECO:0000313" key="10">
    <source>
        <dbReference type="Proteomes" id="UP001367508"/>
    </source>
</evidence>
<evidence type="ECO:0000259" key="8">
    <source>
        <dbReference type="PROSITE" id="PS50157"/>
    </source>
</evidence>
<dbReference type="Proteomes" id="UP001367508">
    <property type="component" value="Unassembled WGS sequence"/>
</dbReference>
<name>A0AAN9QUE2_CANGL</name>
<dbReference type="GO" id="GO:0005634">
    <property type="term" value="C:nucleus"/>
    <property type="evidence" value="ECO:0007669"/>
    <property type="project" value="UniProtKB-SubCell"/>
</dbReference>
<comment type="subcellular location">
    <subcellularLocation>
        <location evidence="1">Nucleus</location>
    </subcellularLocation>
</comment>
<dbReference type="PROSITE" id="PS50157">
    <property type="entry name" value="ZINC_FINGER_C2H2_2"/>
    <property type="match status" value="1"/>
</dbReference>
<comment type="caution">
    <text evidence="9">The sequence shown here is derived from an EMBL/GenBank/DDBJ whole genome shotgun (WGS) entry which is preliminary data.</text>
</comment>
<evidence type="ECO:0000256" key="4">
    <source>
        <dbReference type="ARBA" id="ARBA00022833"/>
    </source>
</evidence>
<feature type="region of interest" description="Disordered" evidence="7">
    <location>
        <begin position="181"/>
        <end position="212"/>
    </location>
</feature>
<organism evidence="9 10">
    <name type="scientific">Canavalia gladiata</name>
    <name type="common">Sword bean</name>
    <name type="synonym">Dolichos gladiatus</name>
    <dbReference type="NCBI Taxonomy" id="3824"/>
    <lineage>
        <taxon>Eukaryota</taxon>
        <taxon>Viridiplantae</taxon>
        <taxon>Streptophyta</taxon>
        <taxon>Embryophyta</taxon>
        <taxon>Tracheophyta</taxon>
        <taxon>Spermatophyta</taxon>
        <taxon>Magnoliopsida</taxon>
        <taxon>eudicotyledons</taxon>
        <taxon>Gunneridae</taxon>
        <taxon>Pentapetalae</taxon>
        <taxon>rosids</taxon>
        <taxon>fabids</taxon>
        <taxon>Fabales</taxon>
        <taxon>Fabaceae</taxon>
        <taxon>Papilionoideae</taxon>
        <taxon>50 kb inversion clade</taxon>
        <taxon>NPAAA clade</taxon>
        <taxon>indigoferoid/millettioid clade</taxon>
        <taxon>Phaseoleae</taxon>
        <taxon>Canavalia</taxon>
    </lineage>
</organism>
<feature type="domain" description="C2H2-type" evidence="8">
    <location>
        <begin position="35"/>
        <end position="62"/>
    </location>
</feature>
<dbReference type="InterPro" id="IPR036236">
    <property type="entry name" value="Znf_C2H2_sf"/>
</dbReference>
<keyword evidence="4" id="KW-0862">Zinc</keyword>
<dbReference type="GO" id="GO:0009788">
    <property type="term" value="P:negative regulation of abscisic acid-activated signaling pathway"/>
    <property type="evidence" value="ECO:0007669"/>
    <property type="project" value="InterPro"/>
</dbReference>
<dbReference type="EMBL" id="JAYMYQ010000002">
    <property type="protein sequence ID" value="KAK7350810.1"/>
    <property type="molecule type" value="Genomic_DNA"/>
</dbReference>
<evidence type="ECO:0000256" key="3">
    <source>
        <dbReference type="ARBA" id="ARBA00022771"/>
    </source>
</evidence>
<gene>
    <name evidence="9" type="ORF">VNO77_09784</name>
</gene>
<dbReference type="PANTHER" id="PTHR47287">
    <property type="entry name" value="C2H2 AND C2HC ZINC FINGERS SUPERFAMILY PROTEIN"/>
    <property type="match status" value="1"/>
</dbReference>